<keyword evidence="3 12" id="KW-0138">CF(0)</keyword>
<feature type="transmembrane region" description="Helical" evidence="12">
    <location>
        <begin position="6"/>
        <end position="24"/>
    </location>
</feature>
<evidence type="ECO:0000313" key="16">
    <source>
        <dbReference type="Proteomes" id="UP000005435"/>
    </source>
</evidence>
<dbReference type="Proteomes" id="UP000005435">
    <property type="component" value="Chromosome"/>
</dbReference>
<dbReference type="STRING" id="720554.Clocl_0297"/>
<dbReference type="Pfam" id="PF00430">
    <property type="entry name" value="ATP-synt_B"/>
    <property type="match status" value="1"/>
</dbReference>
<protein>
    <recommendedName>
        <fullName evidence="12">ATP synthase subunit b</fullName>
    </recommendedName>
    <alternativeName>
        <fullName evidence="12">ATP synthase F(0) sector subunit b</fullName>
    </alternativeName>
    <alternativeName>
        <fullName evidence="12">ATPase subunit I</fullName>
    </alternativeName>
    <alternativeName>
        <fullName evidence="12">F-type ATPase subunit b</fullName>
        <shortName evidence="12">F-ATPase subunit b</shortName>
    </alternativeName>
</protein>
<dbReference type="GO" id="GO:0012505">
    <property type="term" value="C:endomembrane system"/>
    <property type="evidence" value="ECO:0007669"/>
    <property type="project" value="UniProtKB-SubCell"/>
</dbReference>
<sequence precursor="true">MGILFNIPDFVWTMINLAVLYLILRKVLFKPVTEFMENRANSIRQQLEESKANNQKALELKENYEKIIASIQMEAEKIKKEAEREAQEKYDEIIKQAKAEAEILIAKAREEMEMERIEMMKNMRNEIVSLALEAASKVIEANMDTEANRRFVDEILDRKNIA</sequence>
<comment type="function">
    <text evidence="12">Component of the F(0) channel, it forms part of the peripheral stalk, linking F(1) to F(0).</text>
</comment>
<dbReference type="HOGENOM" id="CLU_079215_4_0_9"/>
<keyword evidence="7 12" id="KW-0406">Ion transport</keyword>
<evidence type="ECO:0000256" key="14">
    <source>
        <dbReference type="SAM" id="Coils"/>
    </source>
</evidence>
<evidence type="ECO:0000256" key="11">
    <source>
        <dbReference type="ARBA" id="ARBA00037847"/>
    </source>
</evidence>
<dbReference type="InterPro" id="IPR050059">
    <property type="entry name" value="ATP_synthase_B_chain"/>
</dbReference>
<evidence type="ECO:0000256" key="1">
    <source>
        <dbReference type="ARBA" id="ARBA00005513"/>
    </source>
</evidence>
<dbReference type="KEGG" id="ccl:Clocl_0297"/>
<evidence type="ECO:0000256" key="3">
    <source>
        <dbReference type="ARBA" id="ARBA00022547"/>
    </source>
</evidence>
<reference evidence="16" key="1">
    <citation type="submission" date="2011-12" db="EMBL/GenBank/DDBJ databases">
        <title>Complete sequence of Clostridium clariflavum DSM 19732.</title>
        <authorList>
            <consortium name="US DOE Joint Genome Institute"/>
            <person name="Lucas S."/>
            <person name="Han J."/>
            <person name="Lapidus A."/>
            <person name="Cheng J.-F."/>
            <person name="Goodwin L."/>
            <person name="Pitluck S."/>
            <person name="Peters L."/>
            <person name="Teshima H."/>
            <person name="Detter J.C."/>
            <person name="Han C."/>
            <person name="Tapia R."/>
            <person name="Land M."/>
            <person name="Hauser L."/>
            <person name="Kyrpides N."/>
            <person name="Ivanova N."/>
            <person name="Pagani I."/>
            <person name="Kitzmiller T."/>
            <person name="Lynd L."/>
            <person name="Izquierdo J."/>
            <person name="Woyke T."/>
        </authorList>
    </citation>
    <scope>NUCLEOTIDE SEQUENCE [LARGE SCALE GENOMIC DNA]</scope>
    <source>
        <strain evidence="16">DSM 19732 / NBRC 101661 / EBR45</strain>
    </source>
</reference>
<comment type="subcellular location">
    <subcellularLocation>
        <location evidence="12">Cell membrane</location>
        <topology evidence="12">Single-pass membrane protein</topology>
    </subcellularLocation>
    <subcellularLocation>
        <location evidence="11">Endomembrane system</location>
        <topology evidence="11">Single-pass membrane protein</topology>
    </subcellularLocation>
</comment>
<reference evidence="15 16" key="2">
    <citation type="journal article" date="2012" name="Stand. Genomic Sci.">
        <title>Complete Genome Sequence of Clostridium clariflavum DSM 19732.</title>
        <authorList>
            <person name="Izquierdo J.A."/>
            <person name="Goodwin L."/>
            <person name="Davenport K.W."/>
            <person name="Teshima H."/>
            <person name="Bruce D."/>
            <person name="Detter C."/>
            <person name="Tapia R."/>
            <person name="Han S."/>
            <person name="Land M."/>
            <person name="Hauser L."/>
            <person name="Jeffries C.D."/>
            <person name="Han J."/>
            <person name="Pitluck S."/>
            <person name="Nolan M."/>
            <person name="Chen A."/>
            <person name="Huntemann M."/>
            <person name="Mavromatis K."/>
            <person name="Mikhailova N."/>
            <person name="Liolios K."/>
            <person name="Woyke T."/>
            <person name="Lynd L.R."/>
        </authorList>
    </citation>
    <scope>NUCLEOTIDE SEQUENCE [LARGE SCALE GENOMIC DNA]</scope>
    <source>
        <strain evidence="16">DSM 19732 / NBRC 101661 / EBR45</strain>
    </source>
</reference>
<gene>
    <name evidence="12" type="primary">atpF</name>
    <name evidence="15" type="ordered locus">Clocl_0297</name>
</gene>
<evidence type="ECO:0000256" key="6">
    <source>
        <dbReference type="ARBA" id="ARBA00022989"/>
    </source>
</evidence>
<dbReference type="RefSeq" id="WP_014253670.1">
    <property type="nucleotide sequence ID" value="NC_016627.1"/>
</dbReference>
<dbReference type="PANTHER" id="PTHR33445">
    <property type="entry name" value="ATP SYNTHASE SUBUNIT B', CHLOROPLASTIC"/>
    <property type="match status" value="1"/>
</dbReference>
<keyword evidence="6 12" id="KW-1133">Transmembrane helix</keyword>
<proteinExistence type="inferred from homology"/>
<dbReference type="InterPro" id="IPR028987">
    <property type="entry name" value="ATP_synth_B-like_membr_sf"/>
</dbReference>
<keyword evidence="5 12" id="KW-0375">Hydrogen ion transport</keyword>
<comment type="subunit">
    <text evidence="12">F-type ATPases have 2 components, F(1) - the catalytic core - and F(0) - the membrane proton channel. F(1) has five subunits: alpha(3), beta(3), gamma(1), delta(1), epsilon(1). F(0) has three main subunits: a(1), b(2) and c(10-14). The alpha and beta chains form an alternating ring which encloses part of the gamma chain. F(1) is attached to F(0) by a central stalk formed by the gamma and epsilon chains, while a peripheral stalk is formed by the delta and b chains.</text>
</comment>
<dbReference type="Gene3D" id="1.20.5.620">
    <property type="entry name" value="F1F0 ATP synthase subunit B, membrane domain"/>
    <property type="match status" value="1"/>
</dbReference>
<dbReference type="EMBL" id="CP003065">
    <property type="protein sequence ID" value="AEV67038.1"/>
    <property type="molecule type" value="Genomic_DNA"/>
</dbReference>
<evidence type="ECO:0000313" key="15">
    <source>
        <dbReference type="EMBL" id="AEV67038.1"/>
    </source>
</evidence>
<keyword evidence="2 12" id="KW-0813">Transport</keyword>
<dbReference type="InterPro" id="IPR002146">
    <property type="entry name" value="ATP_synth_b/b'su_bac/chlpt"/>
</dbReference>
<keyword evidence="8 12" id="KW-0472">Membrane</keyword>
<dbReference type="CDD" id="cd06503">
    <property type="entry name" value="ATP-synt_Fo_b"/>
    <property type="match status" value="1"/>
</dbReference>
<evidence type="ECO:0000256" key="8">
    <source>
        <dbReference type="ARBA" id="ARBA00023136"/>
    </source>
</evidence>
<keyword evidence="9 12" id="KW-0066">ATP synthesis</keyword>
<dbReference type="HAMAP" id="MF_01398">
    <property type="entry name" value="ATP_synth_b_bprime"/>
    <property type="match status" value="1"/>
</dbReference>
<organism evidence="15 16">
    <name type="scientific">Acetivibrio clariflavus (strain DSM 19732 / NBRC 101661 / EBR45)</name>
    <name type="common">Clostridium clariflavum</name>
    <dbReference type="NCBI Taxonomy" id="720554"/>
    <lineage>
        <taxon>Bacteria</taxon>
        <taxon>Bacillati</taxon>
        <taxon>Bacillota</taxon>
        <taxon>Clostridia</taxon>
        <taxon>Eubacteriales</taxon>
        <taxon>Oscillospiraceae</taxon>
        <taxon>Acetivibrio</taxon>
    </lineage>
</organism>
<evidence type="ECO:0000256" key="9">
    <source>
        <dbReference type="ARBA" id="ARBA00023310"/>
    </source>
</evidence>
<dbReference type="OrthoDB" id="9795863at2"/>
<keyword evidence="14" id="KW-0175">Coiled coil</keyword>
<dbReference type="eggNOG" id="COG0711">
    <property type="taxonomic scope" value="Bacteria"/>
</dbReference>
<comment type="function">
    <text evidence="10 12">F(1)F(0) ATP synthase produces ATP from ADP in the presence of a proton or sodium gradient. F-type ATPases consist of two structural domains, F(1) containing the extramembraneous catalytic core and F(0) containing the membrane proton channel, linked together by a central stalk and a peripheral stalk. During catalysis, ATP synthesis in the catalytic domain of F(1) is coupled via a rotary mechanism of the central stalk subunits to proton translocation.</text>
</comment>
<dbReference type="GO" id="GO:0046933">
    <property type="term" value="F:proton-transporting ATP synthase activity, rotational mechanism"/>
    <property type="evidence" value="ECO:0007669"/>
    <property type="project" value="UniProtKB-UniRule"/>
</dbReference>
<dbReference type="GO" id="GO:0045259">
    <property type="term" value="C:proton-transporting ATP synthase complex"/>
    <property type="evidence" value="ECO:0007669"/>
    <property type="project" value="UniProtKB-KW"/>
</dbReference>
<evidence type="ECO:0000256" key="5">
    <source>
        <dbReference type="ARBA" id="ARBA00022781"/>
    </source>
</evidence>
<dbReference type="GO" id="GO:0046961">
    <property type="term" value="F:proton-transporting ATPase activity, rotational mechanism"/>
    <property type="evidence" value="ECO:0007669"/>
    <property type="project" value="TreeGrafter"/>
</dbReference>
<accession>G8M1V5</accession>
<evidence type="ECO:0000256" key="13">
    <source>
        <dbReference type="RuleBase" id="RU003848"/>
    </source>
</evidence>
<dbReference type="NCBIfam" id="TIGR01144">
    <property type="entry name" value="ATP_synt_b"/>
    <property type="match status" value="1"/>
</dbReference>
<keyword evidence="16" id="KW-1185">Reference proteome</keyword>
<name>G8M1V5_ACECE</name>
<dbReference type="GO" id="GO:0005886">
    <property type="term" value="C:plasma membrane"/>
    <property type="evidence" value="ECO:0007669"/>
    <property type="project" value="UniProtKB-SubCell"/>
</dbReference>
<evidence type="ECO:0000256" key="2">
    <source>
        <dbReference type="ARBA" id="ARBA00022448"/>
    </source>
</evidence>
<dbReference type="PANTHER" id="PTHR33445:SF2">
    <property type="entry name" value="ATP SYNTHASE SUBUNIT B', CHLOROPLASTIC"/>
    <property type="match status" value="1"/>
</dbReference>
<dbReference type="InterPro" id="IPR005864">
    <property type="entry name" value="ATP_synth_F0_bsu_bac"/>
</dbReference>
<dbReference type="SUPFAM" id="SSF81573">
    <property type="entry name" value="F1F0 ATP synthase subunit B, membrane domain"/>
    <property type="match status" value="1"/>
</dbReference>
<feature type="coiled-coil region" evidence="14">
    <location>
        <begin position="33"/>
        <end position="118"/>
    </location>
</feature>
<dbReference type="AlphaFoldDB" id="G8M1V5"/>
<evidence type="ECO:0000256" key="4">
    <source>
        <dbReference type="ARBA" id="ARBA00022692"/>
    </source>
</evidence>
<keyword evidence="4 12" id="KW-0812">Transmembrane</keyword>
<keyword evidence="12" id="KW-1003">Cell membrane</keyword>
<evidence type="ECO:0000256" key="12">
    <source>
        <dbReference type="HAMAP-Rule" id="MF_01398"/>
    </source>
</evidence>
<comment type="similarity">
    <text evidence="1 12 13">Belongs to the ATPase B chain family.</text>
</comment>
<evidence type="ECO:0000256" key="7">
    <source>
        <dbReference type="ARBA" id="ARBA00023065"/>
    </source>
</evidence>
<evidence type="ECO:0000256" key="10">
    <source>
        <dbReference type="ARBA" id="ARBA00025198"/>
    </source>
</evidence>